<evidence type="ECO:0000256" key="1">
    <source>
        <dbReference type="SAM" id="MobiDB-lite"/>
    </source>
</evidence>
<keyword evidence="2" id="KW-1133">Transmembrane helix</keyword>
<evidence type="ECO:0000313" key="4">
    <source>
        <dbReference type="Proteomes" id="UP000054248"/>
    </source>
</evidence>
<accession>A0A0C3QRV3</accession>
<organism evidence="3 4">
    <name type="scientific">Tulasnella calospora MUT 4182</name>
    <dbReference type="NCBI Taxonomy" id="1051891"/>
    <lineage>
        <taxon>Eukaryota</taxon>
        <taxon>Fungi</taxon>
        <taxon>Dikarya</taxon>
        <taxon>Basidiomycota</taxon>
        <taxon>Agaricomycotina</taxon>
        <taxon>Agaricomycetes</taxon>
        <taxon>Cantharellales</taxon>
        <taxon>Tulasnellaceae</taxon>
        <taxon>Tulasnella</taxon>
    </lineage>
</organism>
<keyword evidence="2" id="KW-0812">Transmembrane</keyword>
<evidence type="ECO:0000256" key="2">
    <source>
        <dbReference type="SAM" id="Phobius"/>
    </source>
</evidence>
<name>A0A0C3QRV3_9AGAM</name>
<dbReference type="Proteomes" id="UP000054248">
    <property type="component" value="Unassembled WGS sequence"/>
</dbReference>
<sequence length="271" mass="29157">MKGEDLINRMGIFDAVNDSVWPPTKTFRAQRRASLVGLVKRGSGIAEPVRDWLTVTFKIPSHSLVSHSNSPHLVSLPSPSYIQNEIPDICLFIAISSLLPLGNFPTSLSHLPAHQHHPRESHMDDDTSKSVVMAAVVILLFAVVVGITVGARTPIPCRAPLSVPSRNGRKLNTTVDTVPSPGRYIQQSNVKRNDIEGHPTHSNRVPRSVHSLGSLRHPPPAYGAHHLDPRCDGVPYGYGLLGSAGGDAVDIVPAPLPPSYNADLGEGQPPL</sequence>
<dbReference type="HOGENOM" id="CLU_1027423_0_0_1"/>
<dbReference type="AlphaFoldDB" id="A0A0C3QRV3"/>
<reference evidence="4" key="2">
    <citation type="submission" date="2015-01" db="EMBL/GenBank/DDBJ databases">
        <title>Evolutionary Origins and Diversification of the Mycorrhizal Mutualists.</title>
        <authorList>
            <consortium name="DOE Joint Genome Institute"/>
            <consortium name="Mycorrhizal Genomics Consortium"/>
            <person name="Kohler A."/>
            <person name="Kuo A."/>
            <person name="Nagy L.G."/>
            <person name="Floudas D."/>
            <person name="Copeland A."/>
            <person name="Barry K.W."/>
            <person name="Cichocki N."/>
            <person name="Veneault-Fourrey C."/>
            <person name="LaButti K."/>
            <person name="Lindquist E.A."/>
            <person name="Lipzen A."/>
            <person name="Lundell T."/>
            <person name="Morin E."/>
            <person name="Murat C."/>
            <person name="Riley R."/>
            <person name="Ohm R."/>
            <person name="Sun H."/>
            <person name="Tunlid A."/>
            <person name="Henrissat B."/>
            <person name="Grigoriev I.V."/>
            <person name="Hibbett D.S."/>
            <person name="Martin F."/>
        </authorList>
    </citation>
    <scope>NUCLEOTIDE SEQUENCE [LARGE SCALE GENOMIC DNA]</scope>
    <source>
        <strain evidence="4">MUT 4182</strain>
    </source>
</reference>
<proteinExistence type="predicted"/>
<feature type="region of interest" description="Disordered" evidence="1">
    <location>
        <begin position="168"/>
        <end position="216"/>
    </location>
</feature>
<gene>
    <name evidence="3" type="ORF">M407DRAFT_19478</name>
</gene>
<feature type="transmembrane region" description="Helical" evidence="2">
    <location>
        <begin position="131"/>
        <end position="151"/>
    </location>
</feature>
<keyword evidence="4" id="KW-1185">Reference proteome</keyword>
<keyword evidence="2" id="KW-0472">Membrane</keyword>
<protein>
    <submittedName>
        <fullName evidence="3">Uncharacterized protein</fullName>
    </submittedName>
</protein>
<reference evidence="3 4" key="1">
    <citation type="submission" date="2014-04" db="EMBL/GenBank/DDBJ databases">
        <authorList>
            <consortium name="DOE Joint Genome Institute"/>
            <person name="Kuo A."/>
            <person name="Girlanda M."/>
            <person name="Perotto S."/>
            <person name="Kohler A."/>
            <person name="Nagy L.G."/>
            <person name="Floudas D."/>
            <person name="Copeland A."/>
            <person name="Barry K.W."/>
            <person name="Cichocki N."/>
            <person name="Veneault-Fourrey C."/>
            <person name="LaButti K."/>
            <person name="Lindquist E.A."/>
            <person name="Lipzen A."/>
            <person name="Lundell T."/>
            <person name="Morin E."/>
            <person name="Murat C."/>
            <person name="Sun H."/>
            <person name="Tunlid A."/>
            <person name="Henrissat B."/>
            <person name="Grigoriev I.V."/>
            <person name="Hibbett D.S."/>
            <person name="Martin F."/>
            <person name="Nordberg H.P."/>
            <person name="Cantor M.N."/>
            <person name="Hua S.X."/>
        </authorList>
    </citation>
    <scope>NUCLEOTIDE SEQUENCE [LARGE SCALE GENOMIC DNA]</scope>
    <source>
        <strain evidence="3 4">MUT 4182</strain>
    </source>
</reference>
<dbReference type="EMBL" id="KN822962">
    <property type="protein sequence ID" value="KIO31541.1"/>
    <property type="molecule type" value="Genomic_DNA"/>
</dbReference>
<evidence type="ECO:0000313" key="3">
    <source>
        <dbReference type="EMBL" id="KIO31541.1"/>
    </source>
</evidence>